<evidence type="ECO:0000313" key="2">
    <source>
        <dbReference type="EMBL" id="QDU61968.1"/>
    </source>
</evidence>
<dbReference type="RefSeq" id="WP_145258487.1">
    <property type="nucleotide sequence ID" value="NZ_CP036279.1"/>
</dbReference>
<protein>
    <recommendedName>
        <fullName evidence="4">Nickel uptake substrate-specific transmembrane region</fullName>
    </recommendedName>
</protein>
<sequence length="166" mass="17728">MKGYVLATASLVVAITCGGCGGPSWMAATHPVEGVLKVNGEPAAGAVVTIYPTGEKVDERNTKPWGIVDESGKFQLQSYKPGDGAPAGEYDVTIQWPWDVHVLSLSMTDRLGGKFQKPQQSQWRITVSEGTNQLDPIEIEGAKVEMTPPSKNAKKRIGPPGPRMGP</sequence>
<gene>
    <name evidence="2" type="ORF">Pan216_28340</name>
</gene>
<dbReference type="Proteomes" id="UP000317093">
    <property type="component" value="Chromosome"/>
</dbReference>
<dbReference type="EMBL" id="CP036279">
    <property type="protein sequence ID" value="QDU61968.1"/>
    <property type="molecule type" value="Genomic_DNA"/>
</dbReference>
<keyword evidence="3" id="KW-1185">Reference proteome</keyword>
<dbReference type="AlphaFoldDB" id="A0A518B4Q9"/>
<dbReference type="KEGG" id="knv:Pan216_28340"/>
<dbReference type="OrthoDB" id="285058at2"/>
<organism evidence="2 3">
    <name type="scientific">Kolteria novifilia</name>
    <dbReference type="NCBI Taxonomy" id="2527975"/>
    <lineage>
        <taxon>Bacteria</taxon>
        <taxon>Pseudomonadati</taxon>
        <taxon>Planctomycetota</taxon>
        <taxon>Planctomycetia</taxon>
        <taxon>Kolteriales</taxon>
        <taxon>Kolteriaceae</taxon>
        <taxon>Kolteria</taxon>
    </lineage>
</organism>
<feature type="region of interest" description="Disordered" evidence="1">
    <location>
        <begin position="141"/>
        <end position="166"/>
    </location>
</feature>
<reference evidence="2 3" key="1">
    <citation type="submission" date="2019-02" db="EMBL/GenBank/DDBJ databases">
        <title>Deep-cultivation of Planctomycetes and their phenomic and genomic characterization uncovers novel biology.</title>
        <authorList>
            <person name="Wiegand S."/>
            <person name="Jogler M."/>
            <person name="Boedeker C."/>
            <person name="Pinto D."/>
            <person name="Vollmers J."/>
            <person name="Rivas-Marin E."/>
            <person name="Kohn T."/>
            <person name="Peeters S.H."/>
            <person name="Heuer A."/>
            <person name="Rast P."/>
            <person name="Oberbeckmann S."/>
            <person name="Bunk B."/>
            <person name="Jeske O."/>
            <person name="Meyerdierks A."/>
            <person name="Storesund J.E."/>
            <person name="Kallscheuer N."/>
            <person name="Luecker S."/>
            <person name="Lage O.M."/>
            <person name="Pohl T."/>
            <person name="Merkel B.J."/>
            <person name="Hornburger P."/>
            <person name="Mueller R.-W."/>
            <person name="Bruemmer F."/>
            <person name="Labrenz M."/>
            <person name="Spormann A.M."/>
            <person name="Op den Camp H."/>
            <person name="Overmann J."/>
            <person name="Amann R."/>
            <person name="Jetten M.S.M."/>
            <person name="Mascher T."/>
            <person name="Medema M.H."/>
            <person name="Devos D.P."/>
            <person name="Kaster A.-K."/>
            <person name="Ovreas L."/>
            <person name="Rohde M."/>
            <person name="Galperin M.Y."/>
            <person name="Jogler C."/>
        </authorList>
    </citation>
    <scope>NUCLEOTIDE SEQUENCE [LARGE SCALE GENOMIC DNA]</scope>
    <source>
        <strain evidence="2 3">Pan216</strain>
    </source>
</reference>
<evidence type="ECO:0000313" key="3">
    <source>
        <dbReference type="Proteomes" id="UP000317093"/>
    </source>
</evidence>
<name>A0A518B4Q9_9BACT</name>
<evidence type="ECO:0000256" key="1">
    <source>
        <dbReference type="SAM" id="MobiDB-lite"/>
    </source>
</evidence>
<evidence type="ECO:0008006" key="4">
    <source>
        <dbReference type="Google" id="ProtNLM"/>
    </source>
</evidence>
<proteinExistence type="predicted"/>
<accession>A0A518B4Q9</accession>